<dbReference type="AlphaFoldDB" id="A0A7D9IR17"/>
<accession>A0A7D9IR17</accession>
<dbReference type="EMBL" id="CACRXK020007283">
    <property type="protein sequence ID" value="CAB4011837.1"/>
    <property type="molecule type" value="Genomic_DNA"/>
</dbReference>
<dbReference type="PANTHER" id="PTHR33244:SF3">
    <property type="entry name" value="PEPTIDASE A2 DOMAIN-CONTAINING PROTEIN"/>
    <property type="match status" value="1"/>
</dbReference>
<reference evidence="2" key="1">
    <citation type="submission" date="2020-04" db="EMBL/GenBank/DDBJ databases">
        <authorList>
            <person name="Alioto T."/>
            <person name="Alioto T."/>
            <person name="Gomez Garrido J."/>
        </authorList>
    </citation>
    <scope>NUCLEOTIDE SEQUENCE</scope>
    <source>
        <strain evidence="2">A484AB</strain>
    </source>
</reference>
<evidence type="ECO:0000313" key="3">
    <source>
        <dbReference type="Proteomes" id="UP001152795"/>
    </source>
</evidence>
<sequence>MDGFATPAQLLMSRNLRSTIPALPTHFKPEIVDAQDFQDNREKGQQQQKVCHDKNANSLPSREEGEHVRMRDGKSWKPVTETKNASEPRSYIVQNPEGRKYRRNRSQLLKLNNQSSWQLKDREEEMR</sequence>
<proteinExistence type="predicted"/>
<organism evidence="2 3">
    <name type="scientific">Paramuricea clavata</name>
    <name type="common">Red gorgonian</name>
    <name type="synonym">Violescent sea-whip</name>
    <dbReference type="NCBI Taxonomy" id="317549"/>
    <lineage>
        <taxon>Eukaryota</taxon>
        <taxon>Metazoa</taxon>
        <taxon>Cnidaria</taxon>
        <taxon>Anthozoa</taxon>
        <taxon>Octocorallia</taxon>
        <taxon>Malacalcyonacea</taxon>
        <taxon>Plexauridae</taxon>
        <taxon>Paramuricea</taxon>
    </lineage>
</organism>
<feature type="region of interest" description="Disordered" evidence="1">
    <location>
        <begin position="39"/>
        <end position="127"/>
    </location>
</feature>
<name>A0A7D9IR17_PARCT</name>
<evidence type="ECO:0000313" key="2">
    <source>
        <dbReference type="EMBL" id="CAB4011837.1"/>
    </source>
</evidence>
<protein>
    <submittedName>
        <fullName evidence="2">Uncharacterized protein</fullName>
    </submittedName>
</protein>
<dbReference type="OrthoDB" id="2286242at2759"/>
<dbReference type="Proteomes" id="UP001152795">
    <property type="component" value="Unassembled WGS sequence"/>
</dbReference>
<dbReference type="PANTHER" id="PTHR33244">
    <property type="entry name" value="INTEGRASE CATALYTIC DOMAIN-CONTAINING PROTEIN-RELATED"/>
    <property type="match status" value="1"/>
</dbReference>
<keyword evidence="3" id="KW-1185">Reference proteome</keyword>
<comment type="caution">
    <text evidence="2">The sequence shown here is derived from an EMBL/GenBank/DDBJ whole genome shotgun (WGS) entry which is preliminary data.</text>
</comment>
<gene>
    <name evidence="2" type="ORF">PACLA_8A046675</name>
</gene>
<evidence type="ECO:0000256" key="1">
    <source>
        <dbReference type="SAM" id="MobiDB-lite"/>
    </source>
</evidence>
<feature type="compositionally biased region" description="Polar residues" evidence="1">
    <location>
        <begin position="106"/>
        <end position="118"/>
    </location>
</feature>
<feature type="compositionally biased region" description="Basic and acidic residues" evidence="1">
    <location>
        <begin position="39"/>
        <end position="75"/>
    </location>
</feature>